<dbReference type="InterPro" id="IPR036690">
    <property type="entry name" value="Fdx_antiC-bd_sf"/>
</dbReference>
<dbReference type="EC" id="6.1.1.20" evidence="11"/>
<dbReference type="InterPro" id="IPR004532">
    <property type="entry name" value="Phe-tRNA-ligase_IIc_bsu_bact"/>
</dbReference>
<evidence type="ECO:0000256" key="8">
    <source>
        <dbReference type="ARBA" id="ARBA00022917"/>
    </source>
</evidence>
<dbReference type="SUPFAM" id="SSF46955">
    <property type="entry name" value="Putative DNA-binding domain"/>
    <property type="match status" value="2"/>
</dbReference>
<evidence type="ECO:0000256" key="3">
    <source>
        <dbReference type="ARBA" id="ARBA00022598"/>
    </source>
</evidence>
<comment type="catalytic activity">
    <reaction evidence="10 11">
        <text>tRNA(Phe) + L-phenylalanine + ATP = L-phenylalanyl-tRNA(Phe) + AMP + diphosphate + H(+)</text>
        <dbReference type="Rhea" id="RHEA:19413"/>
        <dbReference type="Rhea" id="RHEA-COMP:9668"/>
        <dbReference type="Rhea" id="RHEA-COMP:9699"/>
        <dbReference type="ChEBI" id="CHEBI:15378"/>
        <dbReference type="ChEBI" id="CHEBI:30616"/>
        <dbReference type="ChEBI" id="CHEBI:33019"/>
        <dbReference type="ChEBI" id="CHEBI:58095"/>
        <dbReference type="ChEBI" id="CHEBI:78442"/>
        <dbReference type="ChEBI" id="CHEBI:78531"/>
        <dbReference type="ChEBI" id="CHEBI:456215"/>
        <dbReference type="EC" id="6.1.1.20"/>
    </reaction>
</comment>
<comment type="cofactor">
    <cofactor evidence="11">
        <name>Mg(2+)</name>
        <dbReference type="ChEBI" id="CHEBI:18420"/>
    </cofactor>
    <text evidence="11">Binds 2 magnesium ions per tetramer.</text>
</comment>
<evidence type="ECO:0000256" key="7">
    <source>
        <dbReference type="ARBA" id="ARBA00022842"/>
    </source>
</evidence>
<dbReference type="Pfam" id="PF03484">
    <property type="entry name" value="B5"/>
    <property type="match status" value="1"/>
</dbReference>
<dbReference type="STRING" id="34097.SAMN02745150_00351"/>
<dbReference type="EMBL" id="FOKY01000001">
    <property type="protein sequence ID" value="SFB70401.1"/>
    <property type="molecule type" value="Genomic_DNA"/>
</dbReference>
<dbReference type="PANTHER" id="PTHR10947">
    <property type="entry name" value="PHENYLALANYL-TRNA SYNTHETASE BETA CHAIN AND LEUCINE-RICH REPEAT-CONTAINING PROTEIN 47"/>
    <property type="match status" value="1"/>
</dbReference>
<sequence>MKTKANYEWLCSYIPQLKEKTPQEVADALTALGAETEEIKIFDFSNLKLGKITAIEEKNNKNFSVIESGHQKYTVPIKQKISVGNYIIFICQDDQIYLQSFANLGIEEADHEIIVLSNNAEQAEKDFQVLTKSDTLYTLEIPGNRPDWLSVKGLAQSLAVYLDLEFHTEIPVILKETEEIFPIEVQTALCTRYSIRKIKNISVKTSETLIQKRLMLLGMRPINSIVDTSNIVMLGNGQPTHAFDAAKVKGRLIVRTAQGGETITLLNEKTINLHPDDLVICDEEKILALAGIMGGLDSGISKETTDILLESGCFNAAAIRRTSKRHGIKTESSLRFEKNISSSLVQEASDLITSRLINTGSSCSLLNEINQSKPTSVISFDPEKARSYLGAPDIDDTFMKQTLLKLGCTLEKENDIWNIRTPEARKDLKEDVDLIEEIARFYGYNNIPTHTYRPKAFDLNPEKRFEDKIRPLLRGMGISEAITISFRNPCERNFFQIPDTGVINILNPLNSDHTELRTHLFDGLLKSIIHNKTKAFVNSCAFSEVGTVFRKNNHHFIEEKKLAFAVSREQDPYTKGITILNNILAYAKCSPLSTAIDSRIYPFLHPKNSFELQLNNEILGFFGEIHPLVVEKMDLSDKKNFPAPVTCELNLDLLKASYQTLIKTISISEFPPVLRDVTLSIPVKIQGRTLIEEIKKMHSNLKEIEFINIFTNEKLKSEQKKNISLRLRFEADNQSLKGEEIDTFVMKLIQKKW</sequence>
<dbReference type="AlphaFoldDB" id="A0A1I1D648"/>
<feature type="domain" description="B5" evidence="13">
    <location>
        <begin position="373"/>
        <end position="449"/>
    </location>
</feature>
<evidence type="ECO:0000256" key="9">
    <source>
        <dbReference type="ARBA" id="ARBA00023146"/>
    </source>
</evidence>
<dbReference type="PROSITE" id="PS51447">
    <property type="entry name" value="FDX_ACB"/>
    <property type="match status" value="1"/>
</dbReference>
<accession>A0A1I1D648</accession>
<dbReference type="InterPro" id="IPR005121">
    <property type="entry name" value="Fdx_antiC-bd"/>
</dbReference>
<dbReference type="InterPro" id="IPR009061">
    <property type="entry name" value="DNA-bd_dom_put_sf"/>
</dbReference>
<dbReference type="GO" id="GO:0009328">
    <property type="term" value="C:phenylalanine-tRNA ligase complex"/>
    <property type="evidence" value="ECO:0007669"/>
    <property type="project" value="TreeGrafter"/>
</dbReference>
<dbReference type="InterPro" id="IPR041616">
    <property type="entry name" value="PheRS_beta_core"/>
</dbReference>
<dbReference type="Gene3D" id="3.30.70.380">
    <property type="entry name" value="Ferrodoxin-fold anticodon-binding domain"/>
    <property type="match status" value="1"/>
</dbReference>
<keyword evidence="11" id="KW-0963">Cytoplasm</keyword>
<feature type="binding site" evidence="11">
    <location>
        <position position="433"/>
    </location>
    <ligand>
        <name>Mg(2+)</name>
        <dbReference type="ChEBI" id="CHEBI:18420"/>
        <note>shared with alpha subunit</note>
    </ligand>
</feature>
<keyword evidence="7 11" id="KW-0460">Magnesium</keyword>
<keyword evidence="8 11" id="KW-0648">Protein biosynthesis</keyword>
<dbReference type="InterPro" id="IPR005147">
    <property type="entry name" value="tRNA_synthase_B5-dom"/>
</dbReference>
<dbReference type="RefSeq" id="WP_092317773.1">
    <property type="nucleotide sequence ID" value="NZ_FOKY01000001.1"/>
</dbReference>
<dbReference type="Pfam" id="PF03483">
    <property type="entry name" value="B3_4"/>
    <property type="match status" value="1"/>
</dbReference>
<dbReference type="Gene3D" id="3.50.40.10">
    <property type="entry name" value="Phenylalanyl-trna Synthetase, Chain B, domain 3"/>
    <property type="match status" value="1"/>
</dbReference>
<dbReference type="Gene3D" id="2.40.50.140">
    <property type="entry name" value="Nucleic acid-binding proteins"/>
    <property type="match status" value="2"/>
</dbReference>
<dbReference type="SMART" id="SM00874">
    <property type="entry name" value="B5"/>
    <property type="match status" value="1"/>
</dbReference>
<dbReference type="InterPro" id="IPR020825">
    <property type="entry name" value="Phe-tRNA_synthase-like_B3/B4"/>
</dbReference>
<evidence type="ECO:0000256" key="2">
    <source>
        <dbReference type="ARBA" id="ARBA00011209"/>
    </source>
</evidence>
<evidence type="ECO:0000259" key="13">
    <source>
        <dbReference type="PROSITE" id="PS51483"/>
    </source>
</evidence>
<dbReference type="InterPro" id="IPR012340">
    <property type="entry name" value="NA-bd_OB-fold"/>
</dbReference>
<dbReference type="Pfam" id="PF03147">
    <property type="entry name" value="FDX-ACB"/>
    <property type="match status" value="1"/>
</dbReference>
<dbReference type="InterPro" id="IPR045060">
    <property type="entry name" value="Phe-tRNA-ligase_IIc_bsu"/>
</dbReference>
<evidence type="ECO:0000256" key="4">
    <source>
        <dbReference type="ARBA" id="ARBA00022723"/>
    </source>
</evidence>
<feature type="binding site" evidence="11">
    <location>
        <position position="437"/>
    </location>
    <ligand>
        <name>Mg(2+)</name>
        <dbReference type="ChEBI" id="CHEBI:18420"/>
        <note>shared with alpha subunit</note>
    </ligand>
</feature>
<dbReference type="PROSITE" id="PS51483">
    <property type="entry name" value="B5"/>
    <property type="match status" value="1"/>
</dbReference>
<dbReference type="SMART" id="SM00896">
    <property type="entry name" value="FDX-ACB"/>
    <property type="match status" value="1"/>
</dbReference>
<evidence type="ECO:0000256" key="11">
    <source>
        <dbReference type="HAMAP-Rule" id="MF_00283"/>
    </source>
</evidence>
<proteinExistence type="inferred from homology"/>
<dbReference type="Gene3D" id="3.30.56.10">
    <property type="match status" value="3"/>
</dbReference>
<feature type="binding site" evidence="11">
    <location>
        <position position="436"/>
    </location>
    <ligand>
        <name>Mg(2+)</name>
        <dbReference type="ChEBI" id="CHEBI:18420"/>
        <note>shared with alpha subunit</note>
    </ligand>
</feature>
<protein>
    <recommendedName>
        <fullName evidence="11">Phenylalanine--tRNA ligase beta subunit</fullName>
        <ecNumber evidence="11">6.1.1.20</ecNumber>
    </recommendedName>
    <alternativeName>
        <fullName evidence="11">Phenylalanyl-tRNA synthetase beta subunit</fullName>
        <shortName evidence="11">PheRS</shortName>
    </alternativeName>
</protein>
<dbReference type="PANTHER" id="PTHR10947:SF0">
    <property type="entry name" value="PHENYLALANINE--TRNA LIGASE BETA SUBUNIT"/>
    <property type="match status" value="1"/>
</dbReference>
<keyword evidence="4 11" id="KW-0479">Metal-binding</keyword>
<dbReference type="NCBIfam" id="TIGR00472">
    <property type="entry name" value="pheT_bact"/>
    <property type="match status" value="1"/>
</dbReference>
<reference evidence="15" key="1">
    <citation type="submission" date="2016-10" db="EMBL/GenBank/DDBJ databases">
        <authorList>
            <person name="Varghese N."/>
            <person name="Submissions S."/>
        </authorList>
    </citation>
    <scope>NUCLEOTIDE SEQUENCE [LARGE SCALE GENOMIC DNA]</scope>
    <source>
        <strain evidence="15">ATCC 43811</strain>
    </source>
</reference>
<dbReference type="Proteomes" id="UP000240042">
    <property type="component" value="Unassembled WGS sequence"/>
</dbReference>
<dbReference type="GO" id="GO:0006432">
    <property type="term" value="P:phenylalanyl-tRNA aminoacylation"/>
    <property type="evidence" value="ECO:0007669"/>
    <property type="project" value="UniProtKB-UniRule"/>
</dbReference>
<keyword evidence="9 11" id="KW-0030">Aminoacyl-tRNA synthetase</keyword>
<evidence type="ECO:0000256" key="1">
    <source>
        <dbReference type="ARBA" id="ARBA00008653"/>
    </source>
</evidence>
<dbReference type="GO" id="GO:0005524">
    <property type="term" value="F:ATP binding"/>
    <property type="evidence" value="ECO:0007669"/>
    <property type="project" value="UniProtKB-UniRule"/>
</dbReference>
<evidence type="ECO:0000256" key="6">
    <source>
        <dbReference type="ARBA" id="ARBA00022840"/>
    </source>
</evidence>
<dbReference type="GO" id="GO:0000287">
    <property type="term" value="F:magnesium ion binding"/>
    <property type="evidence" value="ECO:0007669"/>
    <property type="project" value="UniProtKB-UniRule"/>
</dbReference>
<keyword evidence="15" id="KW-1185">Reference proteome</keyword>
<feature type="domain" description="FDX-ACB" evidence="12">
    <location>
        <begin position="668"/>
        <end position="753"/>
    </location>
</feature>
<dbReference type="InterPro" id="IPR005146">
    <property type="entry name" value="B3/B4_tRNA-bd"/>
</dbReference>
<dbReference type="SMART" id="SM00873">
    <property type="entry name" value="B3_4"/>
    <property type="match status" value="1"/>
</dbReference>
<dbReference type="SUPFAM" id="SSF55681">
    <property type="entry name" value="Class II aaRS and biotin synthetases"/>
    <property type="match status" value="1"/>
</dbReference>
<evidence type="ECO:0000313" key="14">
    <source>
        <dbReference type="EMBL" id="SFB70401.1"/>
    </source>
</evidence>
<dbReference type="SUPFAM" id="SSF54991">
    <property type="entry name" value="Anticodon-binding domain of PheRS"/>
    <property type="match status" value="1"/>
</dbReference>
<keyword evidence="3 11" id="KW-0436">Ligase</keyword>
<dbReference type="HAMAP" id="MF_00283">
    <property type="entry name" value="Phe_tRNA_synth_beta1"/>
    <property type="match status" value="1"/>
</dbReference>
<evidence type="ECO:0000256" key="10">
    <source>
        <dbReference type="ARBA" id="ARBA00049255"/>
    </source>
</evidence>
<evidence type="ECO:0000313" key="15">
    <source>
        <dbReference type="Proteomes" id="UP000240042"/>
    </source>
</evidence>
<organism evidence="14 15">
    <name type="scientific">Brevinema andersonii</name>
    <dbReference type="NCBI Taxonomy" id="34097"/>
    <lineage>
        <taxon>Bacteria</taxon>
        <taxon>Pseudomonadati</taxon>
        <taxon>Spirochaetota</taxon>
        <taxon>Spirochaetia</taxon>
        <taxon>Brevinematales</taxon>
        <taxon>Brevinemataceae</taxon>
        <taxon>Brevinema</taxon>
    </lineage>
</organism>
<dbReference type="GO" id="GO:0004826">
    <property type="term" value="F:phenylalanine-tRNA ligase activity"/>
    <property type="evidence" value="ECO:0007669"/>
    <property type="project" value="UniProtKB-UniRule"/>
</dbReference>
<dbReference type="InterPro" id="IPR045864">
    <property type="entry name" value="aa-tRNA-synth_II/BPL/LPL"/>
</dbReference>
<gene>
    <name evidence="11" type="primary">pheT</name>
    <name evidence="14" type="ORF">SAMN02745150_00351</name>
</gene>
<dbReference type="GO" id="GO:0003723">
    <property type="term" value="F:RNA binding"/>
    <property type="evidence" value="ECO:0007669"/>
    <property type="project" value="InterPro"/>
</dbReference>
<dbReference type="Pfam" id="PF17759">
    <property type="entry name" value="tRNA_synthFbeta"/>
    <property type="match status" value="1"/>
</dbReference>
<keyword evidence="5 11" id="KW-0547">Nucleotide-binding</keyword>
<evidence type="ECO:0000259" key="12">
    <source>
        <dbReference type="PROSITE" id="PS51447"/>
    </source>
</evidence>
<dbReference type="SUPFAM" id="SSF56037">
    <property type="entry name" value="PheT/TilS domain"/>
    <property type="match status" value="1"/>
</dbReference>
<feature type="binding site" evidence="11">
    <location>
        <position position="427"/>
    </location>
    <ligand>
        <name>Mg(2+)</name>
        <dbReference type="ChEBI" id="CHEBI:18420"/>
        <note>shared with alpha subunit</note>
    </ligand>
</feature>
<keyword evidence="6 11" id="KW-0067">ATP-binding</keyword>
<comment type="subcellular location">
    <subcellularLocation>
        <location evidence="11">Cytoplasm</location>
    </subcellularLocation>
</comment>
<comment type="subunit">
    <text evidence="2 11">Tetramer of two alpha and two beta subunits.</text>
</comment>
<dbReference type="OrthoDB" id="9805455at2"/>
<evidence type="ECO:0000256" key="5">
    <source>
        <dbReference type="ARBA" id="ARBA00022741"/>
    </source>
</evidence>
<comment type="similarity">
    <text evidence="1 11">Belongs to the phenylalanyl-tRNA synthetase beta subunit family. Type 1 subfamily.</text>
</comment>
<dbReference type="Gene3D" id="3.30.930.10">
    <property type="entry name" value="Bira Bifunctional Protein, Domain 2"/>
    <property type="match status" value="1"/>
</dbReference>
<name>A0A1I1D648_BREAD</name>